<evidence type="ECO:0000256" key="2">
    <source>
        <dbReference type="SAM" id="SignalP"/>
    </source>
</evidence>
<proteinExistence type="predicted"/>
<sequence>MDCLAAARRHPRKSILLSLTLAFAASALPCFAQDAATTPAPAVAPAQPAEPTQAASKPTPPDAAKLITPKVVAEVKKLLAQPVTVISIGASNDAHGNIDQAGIDKLDGEWKSESKVDKQPLIAEMLSSPLSNYLLYLQAQSAGLYTEMFVMDNKGLNVGQSSVTSDYWQGDEAKYQKTFQVGPDAVFIDEAEFNDDSKTWRAQLNFTLVDPQSGKPIGAATIEMNLTELERRQAQAL</sequence>
<dbReference type="RefSeq" id="WP_379959298.1">
    <property type="nucleotide sequence ID" value="NZ_JAUYVI010000006.1"/>
</dbReference>
<dbReference type="EMBL" id="JAUYVI010000006">
    <property type="protein sequence ID" value="MDQ7250266.1"/>
    <property type="molecule type" value="Genomic_DNA"/>
</dbReference>
<feature type="chain" id="PRO_5046078148" evidence="2">
    <location>
        <begin position="33"/>
        <end position="237"/>
    </location>
</feature>
<feature type="region of interest" description="Disordered" evidence="1">
    <location>
        <begin position="42"/>
        <end position="62"/>
    </location>
</feature>
<evidence type="ECO:0000256" key="1">
    <source>
        <dbReference type="SAM" id="MobiDB-lite"/>
    </source>
</evidence>
<organism evidence="3 4">
    <name type="scientific">Dongia sedimenti</name>
    <dbReference type="NCBI Taxonomy" id="3064282"/>
    <lineage>
        <taxon>Bacteria</taxon>
        <taxon>Pseudomonadati</taxon>
        <taxon>Pseudomonadota</taxon>
        <taxon>Alphaproteobacteria</taxon>
        <taxon>Rhodospirillales</taxon>
        <taxon>Dongiaceae</taxon>
        <taxon>Dongia</taxon>
    </lineage>
</organism>
<accession>A0ABU0YRC6</accession>
<keyword evidence="2" id="KW-0732">Signal</keyword>
<keyword evidence="4" id="KW-1185">Reference proteome</keyword>
<comment type="caution">
    <text evidence="3">The sequence shown here is derived from an EMBL/GenBank/DDBJ whole genome shotgun (WGS) entry which is preliminary data.</text>
</comment>
<name>A0ABU0YRC6_9PROT</name>
<dbReference type="Proteomes" id="UP001230156">
    <property type="component" value="Unassembled WGS sequence"/>
</dbReference>
<feature type="compositionally biased region" description="Low complexity" evidence="1">
    <location>
        <begin position="42"/>
        <end position="55"/>
    </location>
</feature>
<protein>
    <submittedName>
        <fullName evidence="3">Uncharacterized protein</fullName>
    </submittedName>
</protein>
<gene>
    <name evidence="3" type="ORF">Q8A70_21425</name>
</gene>
<evidence type="ECO:0000313" key="3">
    <source>
        <dbReference type="EMBL" id="MDQ7250266.1"/>
    </source>
</evidence>
<reference evidence="4" key="1">
    <citation type="submission" date="2023-08" db="EMBL/GenBank/DDBJ databases">
        <title>Rhodospirillaceae gen. nov., a novel taxon isolated from the Yangtze River Yuezi River estuary sludge.</title>
        <authorList>
            <person name="Ruan L."/>
        </authorList>
    </citation>
    <scope>NUCLEOTIDE SEQUENCE [LARGE SCALE GENOMIC DNA]</scope>
    <source>
        <strain evidence="4">R-7</strain>
    </source>
</reference>
<evidence type="ECO:0000313" key="4">
    <source>
        <dbReference type="Proteomes" id="UP001230156"/>
    </source>
</evidence>
<feature type="signal peptide" evidence="2">
    <location>
        <begin position="1"/>
        <end position="32"/>
    </location>
</feature>